<protein>
    <submittedName>
        <fullName evidence="1">Uncharacterized protein</fullName>
    </submittedName>
</protein>
<proteinExistence type="predicted"/>
<accession>A0ABR2YDS8</accession>
<gene>
    <name evidence="1" type="ORF">WJX75_002246</name>
</gene>
<evidence type="ECO:0000313" key="2">
    <source>
        <dbReference type="Proteomes" id="UP001491310"/>
    </source>
</evidence>
<comment type="caution">
    <text evidence="1">The sequence shown here is derived from an EMBL/GenBank/DDBJ whole genome shotgun (WGS) entry which is preliminary data.</text>
</comment>
<reference evidence="1 2" key="1">
    <citation type="journal article" date="2024" name="Nat. Commun.">
        <title>Phylogenomics reveals the evolutionary origins of lichenization in chlorophyte algae.</title>
        <authorList>
            <person name="Puginier C."/>
            <person name="Libourel C."/>
            <person name="Otte J."/>
            <person name="Skaloud P."/>
            <person name="Haon M."/>
            <person name="Grisel S."/>
            <person name="Petersen M."/>
            <person name="Berrin J.G."/>
            <person name="Delaux P.M."/>
            <person name="Dal Grande F."/>
            <person name="Keller J."/>
        </authorList>
    </citation>
    <scope>NUCLEOTIDE SEQUENCE [LARGE SCALE GENOMIC DNA]</scope>
    <source>
        <strain evidence="1 2">SAG 216-7</strain>
    </source>
</reference>
<keyword evidence="2" id="KW-1185">Reference proteome</keyword>
<organism evidence="1 2">
    <name type="scientific">Coccomyxa subellipsoidea</name>
    <dbReference type="NCBI Taxonomy" id="248742"/>
    <lineage>
        <taxon>Eukaryota</taxon>
        <taxon>Viridiplantae</taxon>
        <taxon>Chlorophyta</taxon>
        <taxon>core chlorophytes</taxon>
        <taxon>Trebouxiophyceae</taxon>
        <taxon>Trebouxiophyceae incertae sedis</taxon>
        <taxon>Coccomyxaceae</taxon>
        <taxon>Coccomyxa</taxon>
    </lineage>
</organism>
<dbReference type="EMBL" id="JALJOT010000014">
    <property type="protein sequence ID" value="KAK9903300.1"/>
    <property type="molecule type" value="Genomic_DNA"/>
</dbReference>
<name>A0ABR2YDS8_9CHLO</name>
<evidence type="ECO:0000313" key="1">
    <source>
        <dbReference type="EMBL" id="KAK9903300.1"/>
    </source>
</evidence>
<sequence length="291" mass="32662">MQRYDAQQRGVSGSHFKPVHRSCILAVRKESGESGQAFKGSRAGHRAFDNSNSKLMQRMKREMQNELKFIPDRLSDPLLDLGNLSDPYALPGGNQGLDQFGQARLRKKEGVTQHEWDDALTVGELTEKYQRQFWLEELQERAIDVHHEQRARATVPTYGQALALGNLMEQMHMEEEEVDADQVPHWIRAHFVMEERWGELEAEHSAAAQAVHLAEAWGMSAELQEKIDNFDPSLFEGEADPPPQPNVIDQLLDGVLPGTAGFVDGGAAQRDYMMDILPEGPEDALVATGHE</sequence>
<dbReference type="Proteomes" id="UP001491310">
    <property type="component" value="Unassembled WGS sequence"/>
</dbReference>